<dbReference type="AlphaFoldDB" id="A0AAE1J839"/>
<keyword evidence="3" id="KW-1185">Reference proteome</keyword>
<dbReference type="Pfam" id="PF00144">
    <property type="entry name" value="Beta-lactamase"/>
    <property type="match status" value="1"/>
</dbReference>
<dbReference type="InterPro" id="IPR050789">
    <property type="entry name" value="Diverse_Enzym_Activities"/>
</dbReference>
<dbReference type="GeneID" id="87918512"/>
<name>A0AAE1J839_9HYPO</name>
<accession>A0AAE1J839</accession>
<evidence type="ECO:0000313" key="2">
    <source>
        <dbReference type="EMBL" id="KAK4076624.1"/>
    </source>
</evidence>
<dbReference type="Proteomes" id="UP001273209">
    <property type="component" value="Unassembled WGS sequence"/>
</dbReference>
<dbReference type="RefSeq" id="XP_062756734.1">
    <property type="nucleotide sequence ID" value="XM_062898607.1"/>
</dbReference>
<dbReference type="PANTHER" id="PTHR43283:SF3">
    <property type="entry name" value="BETA-LACTAMASE FAMILY PROTEIN (AFU_ORTHOLOGUE AFUA_5G07500)"/>
    <property type="match status" value="1"/>
</dbReference>
<dbReference type="InterPro" id="IPR001466">
    <property type="entry name" value="Beta-lactam-related"/>
</dbReference>
<comment type="caution">
    <text evidence="2">The sequence shown here is derived from an EMBL/GenBank/DDBJ whole genome shotgun (WGS) entry which is preliminary data.</text>
</comment>
<reference evidence="2" key="1">
    <citation type="submission" date="2023-11" db="EMBL/GenBank/DDBJ databases">
        <title>The genome sequences of three competitors of mushroom-forming fungi.</title>
        <authorList>
            <person name="Beijen E."/>
            <person name="Ohm R.A."/>
        </authorList>
    </citation>
    <scope>NUCLEOTIDE SEQUENCE</scope>
    <source>
        <strain evidence="2">CBS 100526</strain>
    </source>
</reference>
<sequence length="413" mass="46035">MPFNTQTLSDLRDTLNKACSDSESDIPGATVVVVDKKGEELFAHSAGKRGSASDEPMTLETVFWIASCTKLLTGIACMQLVERETLKLDDGGHLENVLHELKEMKVLREDGTLETKNKKITLRMLLNHTSGFGYTFFNERLKNWTYPVGLEEFSGRMEDITSLPLLFQPGEGWEYGTGIDWAGIAVERTTGLGLDAYLQKHVFQPLGITDMSMIPDRDMRNRLAYMHFRATDGKIRPRDHLCRLPLLVNPDDESETRRVFNSGGAGMFAKPQEYCKVLAALLNDGTCPRTGSQLLRKDTVEEMFRNQISQFPNFSRQGIPAAKPELTNAIDELYAVQGGVPQGWGLTFMLANSNGTGRSKETAHWAGLANLWWWCDREKGVAGMICTQILPFGDAKVAGLWAAVESQVYKALE</sequence>
<dbReference type="EMBL" id="JAWRVG010000013">
    <property type="protein sequence ID" value="KAK4076624.1"/>
    <property type="molecule type" value="Genomic_DNA"/>
</dbReference>
<protein>
    <recommendedName>
        <fullName evidence="1">Beta-lactamase-related domain-containing protein</fullName>
    </recommendedName>
</protein>
<dbReference type="SUPFAM" id="SSF56601">
    <property type="entry name" value="beta-lactamase/transpeptidase-like"/>
    <property type="match status" value="1"/>
</dbReference>
<dbReference type="PANTHER" id="PTHR43283">
    <property type="entry name" value="BETA-LACTAMASE-RELATED"/>
    <property type="match status" value="1"/>
</dbReference>
<dbReference type="InterPro" id="IPR012338">
    <property type="entry name" value="Beta-lactam/transpept-like"/>
</dbReference>
<proteinExistence type="predicted"/>
<dbReference type="Gene3D" id="3.40.710.10">
    <property type="entry name" value="DD-peptidase/beta-lactamase superfamily"/>
    <property type="match status" value="1"/>
</dbReference>
<evidence type="ECO:0000259" key="1">
    <source>
        <dbReference type="Pfam" id="PF00144"/>
    </source>
</evidence>
<evidence type="ECO:0000313" key="3">
    <source>
        <dbReference type="Proteomes" id="UP001273209"/>
    </source>
</evidence>
<gene>
    <name evidence="2" type="ORF">Triagg1_4227</name>
</gene>
<feature type="domain" description="Beta-lactamase-related" evidence="1">
    <location>
        <begin position="23"/>
        <end position="394"/>
    </location>
</feature>
<organism evidence="2 3">
    <name type="scientific">Trichoderma aggressivum f. europaeum</name>
    <dbReference type="NCBI Taxonomy" id="173218"/>
    <lineage>
        <taxon>Eukaryota</taxon>
        <taxon>Fungi</taxon>
        <taxon>Dikarya</taxon>
        <taxon>Ascomycota</taxon>
        <taxon>Pezizomycotina</taxon>
        <taxon>Sordariomycetes</taxon>
        <taxon>Hypocreomycetidae</taxon>
        <taxon>Hypocreales</taxon>
        <taxon>Hypocreaceae</taxon>
        <taxon>Trichoderma</taxon>
    </lineage>
</organism>